<evidence type="ECO:0000313" key="2">
    <source>
        <dbReference type="Proteomes" id="UP001575181"/>
    </source>
</evidence>
<accession>A0ABV4TU73</accession>
<keyword evidence="2" id="KW-1185">Reference proteome</keyword>
<comment type="caution">
    <text evidence="1">The sequence shown here is derived from an EMBL/GenBank/DDBJ whole genome shotgun (WGS) entry which is preliminary data.</text>
</comment>
<dbReference type="SUPFAM" id="SSF102400">
    <property type="entry name" value="DNA polymerase III chi subunit"/>
    <property type="match status" value="1"/>
</dbReference>
<dbReference type="PANTHER" id="PTHR38767:SF1">
    <property type="entry name" value="DNA POLYMERASE III SUBUNIT CHI"/>
    <property type="match status" value="1"/>
</dbReference>
<name>A0ABV4TU73_9GAMM</name>
<organism evidence="1 2">
    <name type="scientific">Thiohalorhabdus methylotrophus</name>
    <dbReference type="NCBI Taxonomy" id="3242694"/>
    <lineage>
        <taxon>Bacteria</taxon>
        <taxon>Pseudomonadati</taxon>
        <taxon>Pseudomonadota</taxon>
        <taxon>Gammaproteobacteria</taxon>
        <taxon>Thiohalorhabdales</taxon>
        <taxon>Thiohalorhabdaceae</taxon>
        <taxon>Thiohalorhabdus</taxon>
    </lineage>
</organism>
<dbReference type="InterPro" id="IPR007459">
    <property type="entry name" value="DNA_pol3_chi"/>
</dbReference>
<sequence length="146" mass="16133">MSPRVDFFRIQGDGETAVLQAACMVAGKAYGSGYRVLLFAASEALLDDLDNRLWTYRAGSFVPHARRERLDAAAPEPVVLSRDCAESGDAEVLVCVSPPPPDCLSGFQRVAEFVPTEQAGRDAARRRYSEYRQAGYELHTHDLRVN</sequence>
<evidence type="ECO:0000313" key="1">
    <source>
        <dbReference type="EMBL" id="MFA9460812.1"/>
    </source>
</evidence>
<proteinExistence type="predicted"/>
<dbReference type="Pfam" id="PF04364">
    <property type="entry name" value="DNA_pol3_chi"/>
    <property type="match status" value="1"/>
</dbReference>
<dbReference type="EMBL" id="JBGUAW010000005">
    <property type="protein sequence ID" value="MFA9460812.1"/>
    <property type="molecule type" value="Genomic_DNA"/>
</dbReference>
<dbReference type="Gene3D" id="3.40.50.10110">
    <property type="entry name" value="DNA polymerase III subunit chi"/>
    <property type="match status" value="1"/>
</dbReference>
<reference evidence="1 2" key="1">
    <citation type="submission" date="2024-08" db="EMBL/GenBank/DDBJ databases">
        <title>Whole-genome sequencing of halo(alkali)philic microorganisms from hypersaline lakes.</title>
        <authorList>
            <person name="Sorokin D.Y."/>
            <person name="Merkel A.Y."/>
            <person name="Messina E."/>
            <person name="Yakimov M."/>
        </authorList>
    </citation>
    <scope>NUCLEOTIDE SEQUENCE [LARGE SCALE GENOMIC DNA]</scope>
    <source>
        <strain evidence="1 2">Cl-TMA</strain>
    </source>
</reference>
<dbReference type="PANTHER" id="PTHR38767">
    <property type="entry name" value="DNA POLYMERASE III SUBUNIT CHI"/>
    <property type="match status" value="1"/>
</dbReference>
<gene>
    <name evidence="1" type="ORF">ACERLL_08235</name>
</gene>
<dbReference type="Proteomes" id="UP001575181">
    <property type="component" value="Unassembled WGS sequence"/>
</dbReference>
<protein>
    <submittedName>
        <fullName evidence="1">DNA polymerase III subunit chi</fullName>
    </submittedName>
</protein>
<dbReference type="RefSeq" id="WP_373655598.1">
    <property type="nucleotide sequence ID" value="NZ_JBGUAW010000005.1"/>
</dbReference>
<dbReference type="InterPro" id="IPR036768">
    <property type="entry name" value="PolIII_chi_sf"/>
</dbReference>